<proteinExistence type="predicted"/>
<sequence length="1186" mass="133898">MMRVLNTVIQLYLLITELIAERHRQRLRQKPHLRANPNVYQSQLDALNRLVRQNDKTCHANLRVNRHTFMTLCQLLIENGLEPSRHVTVAEKVEIFLWILAHHTKNRRTILQFWRSGETISRHFNAVLIAVICLHNVLWYHPQPIPANEPDARWKWFENCLGALDDTFVPVLPPAEHKARYRSRKGDYATNVLGVCSRNLQFVYALSGWEGSATDSRVLRNALLRPHGLRIPQGRYYLVDAGYTNGPDLVEAEYTAWEMANLHNVPHEVYIANVDATNEWTQFRDNLATQMYNDCIPMESEGTSQSEPTSRKRKQDRRLWTFAEEEALLAAMMECICDKYRAHNGFKPGYFNEVEKEKRLPGTTLKAQPNIESKVKGWKEKYNVIVDITRLSGFGWNYTTNSIVVDDENVWKEYEKSNTKAKGLNGKSFPMYESWQLLFGKDRATGEMAEDAAEVEEVVETYQDEGNIDLDDMFNECYTPTFPNGDTVFPRATPGVDISTSSGTPTSNAIPTATTSNANTARSNANTPTTNANAPTSNVVSGRPKKKAKVDTNEASIHVAVENILAQSNTAFNKIADAVGYEDRLSAKREKVFTELMKLDLEMIDSHAMNMVWTELDMVRTDLVSEISGFAMNMVWTDLAMVWTDLAMCWCSSLASVLLFLGCLTICFLAAIRAVLFCCLLCGVAATGCYMLVSVSWLPYNMFLATCSIGYDDMTDNFDDFTMSSEDCRNYWVVFVGRNSGIYTSWETAELQVNGYPGNLKKRYNTFDEAEGALLQFHEERYRLNQMQSVRTEHQSTDDASISTSSLQVQHQQSLSTCFVLGIFLVETGNTKPRVEHRRYKAHETNTIQTSPSATKTDTRHDKFNGSPESPSPSSNSHRVHSPLLRRRTKDLRRGNAKSCRTPRYGGSEEDSLDVLSGKLMVLVPTHQSQSVRYSHPLGKIVPCWPYVTWSSGKHILNYPGRRKLEVHMKVDDIMMLKDLPMRDFVTEVWDAVGKGFINKEDRYRSGGGGPPPPPPSFASSPLILSLDSPVYLLSAVCDSAKRNPENCMLGHSKIIDSKTRPYVGIPYGEAYDSALRMGSAIRSHGVNPVSSFKVLWMYFQNLSFAISGFVLVCGFTVGSHVSFESFRISDGQEMEATMVDGNGTETGHKIVTTIGGRNGQLKQVRTYTSDNYWWSEWPVEAGIVQ</sequence>
<keyword evidence="2" id="KW-1185">Reference proteome</keyword>
<reference evidence="1" key="1">
    <citation type="submission" date="2022-02" db="EMBL/GenBank/DDBJ databases">
        <title>Plant Genome Project.</title>
        <authorList>
            <person name="Zhang R.-G."/>
        </authorList>
    </citation>
    <scope>NUCLEOTIDE SEQUENCE</scope>
    <source>
        <strain evidence="1">AT1</strain>
    </source>
</reference>
<dbReference type="EMBL" id="CM046388">
    <property type="protein sequence ID" value="KAI8571428.1"/>
    <property type="molecule type" value="Genomic_DNA"/>
</dbReference>
<gene>
    <name evidence="1" type="ORF">RHMOL_Rhmol01G0119600</name>
</gene>
<name>A0ACC0Q080_RHOML</name>
<protein>
    <submittedName>
        <fullName evidence="1">Uncharacterized protein</fullName>
    </submittedName>
</protein>
<evidence type="ECO:0000313" key="1">
    <source>
        <dbReference type="EMBL" id="KAI8571428.1"/>
    </source>
</evidence>
<evidence type="ECO:0000313" key="2">
    <source>
        <dbReference type="Proteomes" id="UP001062846"/>
    </source>
</evidence>
<comment type="caution">
    <text evidence="1">The sequence shown here is derived from an EMBL/GenBank/DDBJ whole genome shotgun (WGS) entry which is preliminary data.</text>
</comment>
<organism evidence="1 2">
    <name type="scientific">Rhododendron molle</name>
    <name type="common">Chinese azalea</name>
    <name type="synonym">Azalea mollis</name>
    <dbReference type="NCBI Taxonomy" id="49168"/>
    <lineage>
        <taxon>Eukaryota</taxon>
        <taxon>Viridiplantae</taxon>
        <taxon>Streptophyta</taxon>
        <taxon>Embryophyta</taxon>
        <taxon>Tracheophyta</taxon>
        <taxon>Spermatophyta</taxon>
        <taxon>Magnoliopsida</taxon>
        <taxon>eudicotyledons</taxon>
        <taxon>Gunneridae</taxon>
        <taxon>Pentapetalae</taxon>
        <taxon>asterids</taxon>
        <taxon>Ericales</taxon>
        <taxon>Ericaceae</taxon>
        <taxon>Ericoideae</taxon>
        <taxon>Rhodoreae</taxon>
        <taxon>Rhododendron</taxon>
    </lineage>
</organism>
<accession>A0ACC0Q080</accession>
<dbReference type="Proteomes" id="UP001062846">
    <property type="component" value="Chromosome 1"/>
</dbReference>